<dbReference type="EMBL" id="VJMF01000022">
    <property type="protein sequence ID" value="TRL36300.1"/>
    <property type="molecule type" value="Genomic_DNA"/>
</dbReference>
<feature type="domain" description="Glutaredoxin" evidence="8">
    <location>
        <begin position="4"/>
        <end position="63"/>
    </location>
</feature>
<dbReference type="Pfam" id="PF00462">
    <property type="entry name" value="Glutaredoxin"/>
    <property type="match status" value="1"/>
</dbReference>
<dbReference type="SUPFAM" id="SSF52833">
    <property type="entry name" value="Thioredoxin-like"/>
    <property type="match status" value="1"/>
</dbReference>
<dbReference type="Proteomes" id="UP000316781">
    <property type="component" value="Unassembled WGS sequence"/>
</dbReference>
<dbReference type="InterPro" id="IPR014025">
    <property type="entry name" value="Glutaredoxin_subgr"/>
</dbReference>
<dbReference type="OrthoDB" id="9814618at2"/>
<comment type="caution">
    <text evidence="9">The sequence shown here is derived from an EMBL/GenBank/DDBJ whole genome shotgun (WGS) entry which is preliminary data.</text>
</comment>
<evidence type="ECO:0000313" key="9">
    <source>
        <dbReference type="EMBL" id="PWB92490.1"/>
    </source>
</evidence>
<dbReference type="InterPro" id="IPR011900">
    <property type="entry name" value="GRX_bact"/>
</dbReference>
<proteinExistence type="inferred from homology"/>
<evidence type="ECO:0000256" key="5">
    <source>
        <dbReference type="ARBA" id="ARBA00023157"/>
    </source>
</evidence>
<dbReference type="GO" id="GO:0034599">
    <property type="term" value="P:cellular response to oxidative stress"/>
    <property type="evidence" value="ECO:0007669"/>
    <property type="project" value="TreeGrafter"/>
</dbReference>
<comment type="function">
    <text evidence="1 7">Has a glutathione-disulfide oxidoreductase activity in the presence of NADPH and glutathione reductase. Reduces low molecular weight disulfides and proteins.</text>
</comment>
<dbReference type="GO" id="GO:0005737">
    <property type="term" value="C:cytoplasm"/>
    <property type="evidence" value="ECO:0007669"/>
    <property type="project" value="TreeGrafter"/>
</dbReference>
<dbReference type="NCBIfam" id="TIGR02181">
    <property type="entry name" value="GRX_bact"/>
    <property type="match status" value="1"/>
</dbReference>
<evidence type="ECO:0000313" key="11">
    <source>
        <dbReference type="Proteomes" id="UP000245137"/>
    </source>
</evidence>
<dbReference type="Gene3D" id="3.40.30.10">
    <property type="entry name" value="Glutaredoxin"/>
    <property type="match status" value="1"/>
</dbReference>
<evidence type="ECO:0000256" key="7">
    <source>
        <dbReference type="RuleBase" id="RU364065"/>
    </source>
</evidence>
<dbReference type="CDD" id="cd03418">
    <property type="entry name" value="GRX_GRXb_1_3_like"/>
    <property type="match status" value="1"/>
</dbReference>
<evidence type="ECO:0000256" key="3">
    <source>
        <dbReference type="ARBA" id="ARBA00022448"/>
    </source>
</evidence>
<dbReference type="InterPro" id="IPR036249">
    <property type="entry name" value="Thioredoxin-like_sf"/>
</dbReference>
<evidence type="ECO:0000313" key="12">
    <source>
        <dbReference type="Proteomes" id="UP000316781"/>
    </source>
</evidence>
<dbReference type="PANTHER" id="PTHR45694">
    <property type="entry name" value="GLUTAREDOXIN 2"/>
    <property type="match status" value="1"/>
</dbReference>
<dbReference type="RefSeq" id="WP_108918609.1">
    <property type="nucleotide sequence ID" value="NZ_BGJY01000046.1"/>
</dbReference>
<accession>A0A2U1SLL8</accession>
<dbReference type="PROSITE" id="PS51354">
    <property type="entry name" value="GLUTAREDOXIN_2"/>
    <property type="match status" value="1"/>
</dbReference>
<sequence>MPQIVIYTTRTCPYCRAAKQLLDVKGAAYEEISVDGDPQKRAEMSRLAEGRTTVPQIFIDGRPIGGCDDLYALDGAGELDPLLAAGEPTS</sequence>
<evidence type="ECO:0000259" key="8">
    <source>
        <dbReference type="Pfam" id="PF00462"/>
    </source>
</evidence>
<evidence type="ECO:0000256" key="1">
    <source>
        <dbReference type="ARBA" id="ARBA00002549"/>
    </source>
</evidence>
<dbReference type="InterPro" id="IPR011767">
    <property type="entry name" value="GLR_AS"/>
</dbReference>
<evidence type="ECO:0000256" key="4">
    <source>
        <dbReference type="ARBA" id="ARBA00022982"/>
    </source>
</evidence>
<organism evidence="9 11">
    <name type="scientific">Methylosinus sporium</name>
    <dbReference type="NCBI Taxonomy" id="428"/>
    <lineage>
        <taxon>Bacteria</taxon>
        <taxon>Pseudomonadati</taxon>
        <taxon>Pseudomonadota</taxon>
        <taxon>Alphaproteobacteria</taxon>
        <taxon>Hyphomicrobiales</taxon>
        <taxon>Methylocystaceae</taxon>
        <taxon>Methylosinus</taxon>
    </lineage>
</organism>
<evidence type="ECO:0000256" key="2">
    <source>
        <dbReference type="ARBA" id="ARBA00007787"/>
    </source>
</evidence>
<keyword evidence="6 7" id="KW-0676">Redox-active center</keyword>
<dbReference type="GO" id="GO:0045454">
    <property type="term" value="P:cell redox homeostasis"/>
    <property type="evidence" value="ECO:0007669"/>
    <property type="project" value="InterPro"/>
</dbReference>
<reference evidence="9 11" key="1">
    <citation type="journal article" date="2018" name="Appl. Microbiol. Biotechnol.">
        <title>Co-cultivation of the strictly anaerobic methanogen Methanosarcina barkeri with aerobic methanotrophs in an oxygen-limited membrane bioreactor.</title>
        <authorList>
            <person name="In 't Zandt M.H."/>
            <person name="van den Bosch T.J.M."/>
            <person name="Rijkers R."/>
            <person name="van Kessel M.A.H.J."/>
            <person name="Jetten M.S.M."/>
            <person name="Welte C.U."/>
        </authorList>
    </citation>
    <scope>NUCLEOTIDE SEQUENCE [LARGE SCALE GENOMIC DNA]</scope>
    <source>
        <strain evidence="9 11">DSM 17706</strain>
    </source>
</reference>
<protein>
    <recommendedName>
        <fullName evidence="7">Glutaredoxin</fullName>
    </recommendedName>
</protein>
<name>A0A2U1SLL8_METSR</name>
<dbReference type="PROSITE" id="PS00195">
    <property type="entry name" value="GLUTAREDOXIN_1"/>
    <property type="match status" value="1"/>
</dbReference>
<keyword evidence="11" id="KW-1185">Reference proteome</keyword>
<dbReference type="Proteomes" id="UP000245137">
    <property type="component" value="Unassembled WGS sequence"/>
</dbReference>
<dbReference type="InterPro" id="IPR002109">
    <property type="entry name" value="Glutaredoxin"/>
</dbReference>
<keyword evidence="7" id="KW-0963">Cytoplasm</keyword>
<dbReference type="PANTHER" id="PTHR45694:SF18">
    <property type="entry name" value="GLUTAREDOXIN-1-RELATED"/>
    <property type="match status" value="1"/>
</dbReference>
<keyword evidence="4 7" id="KW-0249">Electron transport</keyword>
<keyword evidence="3 7" id="KW-0813">Transport</keyword>
<dbReference type="PRINTS" id="PR00160">
    <property type="entry name" value="GLUTAREDOXIN"/>
</dbReference>
<gene>
    <name evidence="9" type="primary">grxC</name>
    <name evidence="9" type="ORF">C5689_17955</name>
    <name evidence="10" type="ORF">FM996_05070</name>
</gene>
<dbReference type="AlphaFoldDB" id="A0A2U1SLL8"/>
<dbReference type="EMBL" id="PUIV01000050">
    <property type="protein sequence ID" value="PWB92490.1"/>
    <property type="molecule type" value="Genomic_DNA"/>
</dbReference>
<reference evidence="9" key="2">
    <citation type="submission" date="2018-02" db="EMBL/GenBank/DDBJ databases">
        <authorList>
            <person name="Cohen D.B."/>
            <person name="Kent A.D."/>
        </authorList>
    </citation>
    <scope>NUCLEOTIDE SEQUENCE</scope>
    <source>
        <strain evidence="9">DSM 17706</strain>
    </source>
</reference>
<reference evidence="10 12" key="3">
    <citation type="submission" date="2019-07" db="EMBL/GenBank/DDBJ databases">
        <title>Ln-dependent methylotrophs.</title>
        <authorList>
            <person name="Tani A."/>
        </authorList>
    </citation>
    <scope>NUCLEOTIDE SEQUENCE [LARGE SCALE GENOMIC DNA]</scope>
    <source>
        <strain evidence="10 12">SM89A</strain>
    </source>
</reference>
<evidence type="ECO:0000313" key="10">
    <source>
        <dbReference type="EMBL" id="TRL36300.1"/>
    </source>
</evidence>
<keyword evidence="5" id="KW-1015">Disulfide bond</keyword>
<comment type="similarity">
    <text evidence="2 7">Belongs to the glutaredoxin family.</text>
</comment>
<evidence type="ECO:0000256" key="6">
    <source>
        <dbReference type="ARBA" id="ARBA00023284"/>
    </source>
</evidence>
<dbReference type="GO" id="GO:0015038">
    <property type="term" value="F:glutathione disulfide oxidoreductase activity"/>
    <property type="evidence" value="ECO:0007669"/>
    <property type="project" value="UniProtKB-UniRule"/>
</dbReference>
<dbReference type="FunFam" id="3.40.30.10:FF:000018">
    <property type="entry name" value="Glutaredoxin"/>
    <property type="match status" value="1"/>
</dbReference>